<sequence length="250" mass="27501">MLTGNLTLNLTTVHALIRWRQAEPHPILAATPAWYDEDTRRALDRHALEELERNQRLRRGQPDADLDDVVGALIRPDREYYGWITTTVDGRPFHYGVLVVAAYQQAVTVIRNFETDTVVLASARPSELARTFLDQLPPLAPASGKPVSVPYDQFVAATQPAGDGFTGFRTKLSPEVRAINAVLSQPRTGGGSLYTAGRTSNLGTRRRCRQPVNYLDTTAGRWLTRLDTSANGMIASLRPAGTDLIAAHLS</sequence>
<organism evidence="5 6">
    <name type="scientific">Kibdelosporangium persicum</name>
    <dbReference type="NCBI Taxonomy" id="2698649"/>
    <lineage>
        <taxon>Bacteria</taxon>
        <taxon>Bacillati</taxon>
        <taxon>Actinomycetota</taxon>
        <taxon>Actinomycetes</taxon>
        <taxon>Pseudonocardiales</taxon>
        <taxon>Pseudonocardiaceae</taxon>
        <taxon>Kibdelosporangium</taxon>
    </lineage>
</organism>
<protein>
    <recommendedName>
        <fullName evidence="7">ESX secretion-associated protein EspG</fullName>
    </recommendedName>
</protein>
<name>A0ABX2FFG0_9PSEU</name>
<reference evidence="5 6" key="1">
    <citation type="submission" date="2020-01" db="EMBL/GenBank/DDBJ databases">
        <title>Kibdelosporangium persica a novel Actinomycetes from a hot desert in Iran.</title>
        <authorList>
            <person name="Safaei N."/>
            <person name="Zaburannyi N."/>
            <person name="Mueller R."/>
            <person name="Wink J."/>
        </authorList>
    </citation>
    <scope>NUCLEOTIDE SEQUENCE [LARGE SCALE GENOMIC DNA]</scope>
    <source>
        <strain evidence="5 6">4NS15</strain>
    </source>
</reference>
<evidence type="ECO:0000256" key="1">
    <source>
        <dbReference type="ARBA" id="ARBA00004496"/>
    </source>
</evidence>
<evidence type="ECO:0000256" key="2">
    <source>
        <dbReference type="ARBA" id="ARBA00006411"/>
    </source>
</evidence>
<dbReference type="EMBL" id="JAAATY010000033">
    <property type="protein sequence ID" value="NRN70027.1"/>
    <property type="molecule type" value="Genomic_DNA"/>
</dbReference>
<comment type="subcellular location">
    <subcellularLocation>
        <location evidence="1">Cytoplasm</location>
    </subcellularLocation>
</comment>
<evidence type="ECO:0000256" key="3">
    <source>
        <dbReference type="ARBA" id="ARBA00022490"/>
    </source>
</evidence>
<evidence type="ECO:0000313" key="5">
    <source>
        <dbReference type="EMBL" id="NRN70027.1"/>
    </source>
</evidence>
<gene>
    <name evidence="5" type="ORF">GC106_72890</name>
</gene>
<accession>A0ABX2FFG0</accession>
<comment type="similarity">
    <text evidence="2">Belongs to the EspG family.</text>
</comment>
<comment type="caution">
    <text evidence="5">The sequence shown here is derived from an EMBL/GenBank/DDBJ whole genome shotgun (WGS) entry which is preliminary data.</text>
</comment>
<keyword evidence="4" id="KW-0143">Chaperone</keyword>
<keyword evidence="3" id="KW-0963">Cytoplasm</keyword>
<dbReference type="InterPro" id="IPR025734">
    <property type="entry name" value="EspG"/>
</dbReference>
<dbReference type="Proteomes" id="UP000763557">
    <property type="component" value="Unassembled WGS sequence"/>
</dbReference>
<proteinExistence type="inferred from homology"/>
<keyword evidence="6" id="KW-1185">Reference proteome</keyword>
<evidence type="ECO:0000313" key="6">
    <source>
        <dbReference type="Proteomes" id="UP000763557"/>
    </source>
</evidence>
<dbReference type="Pfam" id="PF14011">
    <property type="entry name" value="ESX-1_EspG"/>
    <property type="match status" value="1"/>
</dbReference>
<evidence type="ECO:0008006" key="7">
    <source>
        <dbReference type="Google" id="ProtNLM"/>
    </source>
</evidence>
<evidence type="ECO:0000256" key="4">
    <source>
        <dbReference type="ARBA" id="ARBA00023186"/>
    </source>
</evidence>